<dbReference type="InterPro" id="IPR009056">
    <property type="entry name" value="Cyt_c-like_dom"/>
</dbReference>
<feature type="domain" description="Cytochrome c" evidence="9">
    <location>
        <begin position="288"/>
        <end position="391"/>
    </location>
</feature>
<evidence type="ECO:0000256" key="8">
    <source>
        <dbReference type="SAM" id="SignalP"/>
    </source>
</evidence>
<evidence type="ECO:0000313" key="10">
    <source>
        <dbReference type="EMBL" id="ATI42397.1"/>
    </source>
</evidence>
<dbReference type="GO" id="GO:0046872">
    <property type="term" value="F:metal ion binding"/>
    <property type="evidence" value="ECO:0007669"/>
    <property type="project" value="UniProtKB-KW"/>
</dbReference>
<dbReference type="RefSeq" id="WP_097373550.1">
    <property type="nucleotide sequence ID" value="NZ_CP021404.1"/>
</dbReference>
<keyword evidence="11" id="KW-1185">Reference proteome</keyword>
<keyword evidence="3 6" id="KW-0479">Metal-binding</keyword>
<reference evidence="10 11" key="1">
    <citation type="submission" date="2017-05" db="EMBL/GenBank/DDBJ databases">
        <title>Comparative genomic and metabolic analysis of manganese-oxidizing mechanisms in Celeribater manganoxidans DY25T: its adaption to the environment of polymetallic nodule.</title>
        <authorList>
            <person name="Wang X."/>
        </authorList>
    </citation>
    <scope>NUCLEOTIDE SEQUENCE [LARGE SCALE GENOMIC DNA]</scope>
    <source>
        <strain evidence="10 11">DY25</strain>
    </source>
</reference>
<dbReference type="AlphaFoldDB" id="A0A291M0L0"/>
<evidence type="ECO:0000256" key="5">
    <source>
        <dbReference type="ARBA" id="ARBA00023004"/>
    </source>
</evidence>
<keyword evidence="5 6" id="KW-0408">Iron</keyword>
<dbReference type="InterPro" id="IPR036909">
    <property type="entry name" value="Cyt_c-like_dom_sf"/>
</dbReference>
<feature type="domain" description="Cytochrome c" evidence="9">
    <location>
        <begin position="61"/>
        <end position="149"/>
    </location>
</feature>
<evidence type="ECO:0000259" key="9">
    <source>
        <dbReference type="PROSITE" id="PS51007"/>
    </source>
</evidence>
<evidence type="ECO:0000256" key="3">
    <source>
        <dbReference type="ARBA" id="ARBA00022723"/>
    </source>
</evidence>
<dbReference type="Proteomes" id="UP000219050">
    <property type="component" value="Chromosome"/>
</dbReference>
<proteinExistence type="predicted"/>
<dbReference type="PROSITE" id="PS51007">
    <property type="entry name" value="CYTC"/>
    <property type="match status" value="2"/>
</dbReference>
<organism evidence="10 11">
    <name type="scientific">Pacificitalea manganoxidans</name>
    <dbReference type="NCBI Taxonomy" id="1411902"/>
    <lineage>
        <taxon>Bacteria</taxon>
        <taxon>Pseudomonadati</taxon>
        <taxon>Pseudomonadota</taxon>
        <taxon>Alphaproteobacteria</taxon>
        <taxon>Rhodobacterales</taxon>
        <taxon>Paracoccaceae</taxon>
        <taxon>Pacificitalea</taxon>
    </lineage>
</organism>
<evidence type="ECO:0000313" key="11">
    <source>
        <dbReference type="Proteomes" id="UP000219050"/>
    </source>
</evidence>
<dbReference type="Gene3D" id="1.10.760.10">
    <property type="entry name" value="Cytochrome c-like domain"/>
    <property type="match status" value="2"/>
</dbReference>
<evidence type="ECO:0000256" key="2">
    <source>
        <dbReference type="ARBA" id="ARBA00022617"/>
    </source>
</evidence>
<evidence type="ECO:0000256" key="4">
    <source>
        <dbReference type="ARBA" id="ARBA00022982"/>
    </source>
</evidence>
<evidence type="ECO:0000256" key="1">
    <source>
        <dbReference type="ARBA" id="ARBA00022448"/>
    </source>
</evidence>
<dbReference type="EMBL" id="CP021404">
    <property type="protein sequence ID" value="ATI42397.1"/>
    <property type="molecule type" value="Genomic_DNA"/>
</dbReference>
<evidence type="ECO:0000256" key="7">
    <source>
        <dbReference type="SAM" id="MobiDB-lite"/>
    </source>
</evidence>
<name>A0A291M0L0_9RHOB</name>
<dbReference type="SUPFAM" id="SSF46626">
    <property type="entry name" value="Cytochrome c"/>
    <property type="match status" value="2"/>
</dbReference>
<gene>
    <name evidence="10" type="ORF">CBW24_10490</name>
</gene>
<keyword evidence="8" id="KW-0732">Signal</keyword>
<keyword evidence="2 6" id="KW-0349">Heme</keyword>
<protein>
    <submittedName>
        <fullName evidence="10">MFS transporter</fullName>
    </submittedName>
</protein>
<dbReference type="OrthoDB" id="9779283at2"/>
<feature type="region of interest" description="Disordered" evidence="7">
    <location>
        <begin position="214"/>
        <end position="287"/>
    </location>
</feature>
<dbReference type="KEGG" id="cmag:CBW24_10490"/>
<keyword evidence="4" id="KW-0249">Electron transport</keyword>
<dbReference type="GO" id="GO:0020037">
    <property type="term" value="F:heme binding"/>
    <property type="evidence" value="ECO:0007669"/>
    <property type="project" value="InterPro"/>
</dbReference>
<keyword evidence="1" id="KW-0813">Transport</keyword>
<dbReference type="PRINTS" id="PR00604">
    <property type="entry name" value="CYTCHRMECIAB"/>
</dbReference>
<dbReference type="InterPro" id="IPR002327">
    <property type="entry name" value="Cyt_c_1A/1B"/>
</dbReference>
<sequence>MSKFPKLMLAVAVSLSAGPAMAATEGAPGFDQLGRPATAAEIAAWNIDIRPDGTGLPDGQGSVSEGEAIYTEACASCHGDFGEARGRWPVLAGGADTLTADRPVKTIGSYWPYLSTVYDYVHRAMPFGDAQSLSDDQVYAITAYLLFLNWEVEDDFVLSRANFTETRLPNEDGFMPDDRAEVELPLFSGEVCMSACKDSVTITGRAAVVDVTPDDSAARSARHKDSGVTEADAAQPADAVQLAEASGTGAQAAQDEAPGDAVTDTPADMPTDAGTDAGTDSMAPPDPALVAAGEKVFRKCKACHQVGEGAVNRSGPHLNGVFGRQAGTVEDFRYSSAMEEAGEAGLTWTSETLGAFLTKPRDYLKGTKMAFPGLRSADDIAAIEAYLRATGE</sequence>
<dbReference type="Pfam" id="PF00034">
    <property type="entry name" value="Cytochrom_C"/>
    <property type="match status" value="2"/>
</dbReference>
<feature type="chain" id="PRO_5012403410" evidence="8">
    <location>
        <begin position="23"/>
        <end position="392"/>
    </location>
</feature>
<accession>A0A291M0L0</accession>
<dbReference type="PANTHER" id="PTHR11961">
    <property type="entry name" value="CYTOCHROME C"/>
    <property type="match status" value="1"/>
</dbReference>
<dbReference type="GO" id="GO:0009055">
    <property type="term" value="F:electron transfer activity"/>
    <property type="evidence" value="ECO:0007669"/>
    <property type="project" value="InterPro"/>
</dbReference>
<feature type="signal peptide" evidence="8">
    <location>
        <begin position="1"/>
        <end position="22"/>
    </location>
</feature>
<evidence type="ECO:0000256" key="6">
    <source>
        <dbReference type="PROSITE-ProRule" id="PRU00433"/>
    </source>
</evidence>